<dbReference type="EMBL" id="KZ305037">
    <property type="protein sequence ID" value="PIA42499.1"/>
    <property type="molecule type" value="Genomic_DNA"/>
</dbReference>
<protein>
    <submittedName>
        <fullName evidence="2">Uncharacterized protein</fullName>
    </submittedName>
</protein>
<evidence type="ECO:0000313" key="3">
    <source>
        <dbReference type="Proteomes" id="UP000230069"/>
    </source>
</evidence>
<feature type="region of interest" description="Disordered" evidence="1">
    <location>
        <begin position="1"/>
        <end position="44"/>
    </location>
</feature>
<evidence type="ECO:0000256" key="1">
    <source>
        <dbReference type="SAM" id="MobiDB-lite"/>
    </source>
</evidence>
<feature type="compositionally biased region" description="Polar residues" evidence="1">
    <location>
        <begin position="1"/>
        <end position="18"/>
    </location>
</feature>
<accession>A0A2G5DG52</accession>
<dbReference type="AlphaFoldDB" id="A0A2G5DG52"/>
<reference evidence="2 3" key="1">
    <citation type="submission" date="2017-09" db="EMBL/GenBank/DDBJ databases">
        <title>WGS assembly of Aquilegia coerulea Goldsmith.</title>
        <authorList>
            <person name="Hodges S."/>
            <person name="Kramer E."/>
            <person name="Nordborg M."/>
            <person name="Tomkins J."/>
            <person name="Borevitz J."/>
            <person name="Derieg N."/>
            <person name="Yan J."/>
            <person name="Mihaltcheva S."/>
            <person name="Hayes R.D."/>
            <person name="Rokhsar D."/>
        </authorList>
    </citation>
    <scope>NUCLEOTIDE SEQUENCE [LARGE SCALE GENOMIC DNA]</scope>
    <source>
        <strain evidence="3">cv. Goldsmith</strain>
    </source>
</reference>
<name>A0A2G5DG52_AQUCA</name>
<organism evidence="2 3">
    <name type="scientific">Aquilegia coerulea</name>
    <name type="common">Rocky mountain columbine</name>
    <dbReference type="NCBI Taxonomy" id="218851"/>
    <lineage>
        <taxon>Eukaryota</taxon>
        <taxon>Viridiplantae</taxon>
        <taxon>Streptophyta</taxon>
        <taxon>Embryophyta</taxon>
        <taxon>Tracheophyta</taxon>
        <taxon>Spermatophyta</taxon>
        <taxon>Magnoliopsida</taxon>
        <taxon>Ranunculales</taxon>
        <taxon>Ranunculaceae</taxon>
        <taxon>Thalictroideae</taxon>
        <taxon>Aquilegia</taxon>
    </lineage>
</organism>
<evidence type="ECO:0000313" key="2">
    <source>
        <dbReference type="EMBL" id="PIA42499.1"/>
    </source>
</evidence>
<feature type="compositionally biased region" description="Basic and acidic residues" evidence="1">
    <location>
        <begin position="34"/>
        <end position="44"/>
    </location>
</feature>
<sequence length="67" mass="7542">MEAQKQSIENKPSNGGNQDQKKPNENTSQNEGCDPLKKMSDRAMKLMPKIVQSTAQIAKDEIQRLLK</sequence>
<dbReference type="InParanoid" id="A0A2G5DG52"/>
<proteinExistence type="predicted"/>
<gene>
    <name evidence="2" type="ORF">AQUCO_02000153v1</name>
</gene>
<keyword evidence="3" id="KW-1185">Reference proteome</keyword>
<dbReference type="Proteomes" id="UP000230069">
    <property type="component" value="Unassembled WGS sequence"/>
</dbReference>